<evidence type="ECO:0000256" key="10">
    <source>
        <dbReference type="SAM" id="MobiDB-lite"/>
    </source>
</evidence>
<evidence type="ECO:0000313" key="13">
    <source>
        <dbReference type="Proteomes" id="UP000015105"/>
    </source>
</evidence>
<evidence type="ECO:0000256" key="5">
    <source>
        <dbReference type="ARBA" id="ARBA00023015"/>
    </source>
</evidence>
<dbReference type="FunFam" id="4.10.1100.10:FF:000001">
    <property type="entry name" value="Squamosa promoter-binding-like protein 14"/>
    <property type="match status" value="1"/>
</dbReference>
<feature type="domain" description="SBP-type" evidence="11">
    <location>
        <begin position="113"/>
        <end position="190"/>
    </location>
</feature>
<feature type="region of interest" description="Disordered" evidence="10">
    <location>
        <begin position="319"/>
        <end position="341"/>
    </location>
</feature>
<protein>
    <recommendedName>
        <fullName evidence="11">SBP-type domain-containing protein</fullName>
    </recommendedName>
</protein>
<keyword evidence="3 9" id="KW-0863">Zinc-finger</keyword>
<dbReference type="Gene3D" id="4.10.1100.10">
    <property type="entry name" value="Transcription factor, SBP-box domain"/>
    <property type="match status" value="1"/>
</dbReference>
<dbReference type="PANTHER" id="PTHR31251">
    <property type="entry name" value="SQUAMOSA PROMOTER-BINDING-LIKE PROTEIN 4"/>
    <property type="match status" value="1"/>
</dbReference>
<dbReference type="PROSITE" id="PS51141">
    <property type="entry name" value="ZF_SBP"/>
    <property type="match status" value="1"/>
</dbReference>
<feature type="compositionally biased region" description="Low complexity" evidence="10">
    <location>
        <begin position="99"/>
        <end position="109"/>
    </location>
</feature>
<feature type="compositionally biased region" description="Low complexity" evidence="10">
    <location>
        <begin position="319"/>
        <end position="332"/>
    </location>
</feature>
<reference evidence="12" key="5">
    <citation type="journal article" date="2021" name="G3 (Bethesda)">
        <title>Aegilops tauschii genome assembly Aet v5.0 features greater sequence contiguity and improved annotation.</title>
        <authorList>
            <person name="Wang L."/>
            <person name="Zhu T."/>
            <person name="Rodriguez J.C."/>
            <person name="Deal K.R."/>
            <person name="Dubcovsky J."/>
            <person name="McGuire P.E."/>
            <person name="Lux T."/>
            <person name="Spannagl M."/>
            <person name="Mayer K.F.X."/>
            <person name="Baldrich P."/>
            <person name="Meyers B.C."/>
            <person name="Huo N."/>
            <person name="Gu Y.Q."/>
            <person name="Zhou H."/>
            <person name="Devos K.M."/>
            <person name="Bennetzen J.L."/>
            <person name="Unver T."/>
            <person name="Budak H."/>
            <person name="Gulick P.J."/>
            <person name="Galiba G."/>
            <person name="Kalapos B."/>
            <person name="Nelson D.R."/>
            <person name="Li P."/>
            <person name="You F.M."/>
            <person name="Luo M.C."/>
            <person name="Dvorak J."/>
        </authorList>
    </citation>
    <scope>NUCLEOTIDE SEQUENCE [LARGE SCALE GENOMIC DNA]</scope>
    <source>
        <strain evidence="12">cv. AL8/78</strain>
    </source>
</reference>
<feature type="compositionally biased region" description="Polar residues" evidence="10">
    <location>
        <begin position="432"/>
        <end position="442"/>
    </location>
</feature>
<keyword evidence="2" id="KW-0479">Metal-binding</keyword>
<evidence type="ECO:0000256" key="6">
    <source>
        <dbReference type="ARBA" id="ARBA00023125"/>
    </source>
</evidence>
<dbReference type="SUPFAM" id="SSF103612">
    <property type="entry name" value="SBT domain"/>
    <property type="match status" value="1"/>
</dbReference>
<evidence type="ECO:0000256" key="4">
    <source>
        <dbReference type="ARBA" id="ARBA00022833"/>
    </source>
</evidence>
<evidence type="ECO:0000256" key="7">
    <source>
        <dbReference type="ARBA" id="ARBA00023163"/>
    </source>
</evidence>
<evidence type="ECO:0000256" key="1">
    <source>
        <dbReference type="ARBA" id="ARBA00004123"/>
    </source>
</evidence>
<feature type="region of interest" description="Disordered" evidence="10">
    <location>
        <begin position="414"/>
        <end position="442"/>
    </location>
</feature>
<proteinExistence type="predicted"/>
<keyword evidence="6" id="KW-0238">DNA-binding</keyword>
<reference evidence="13" key="1">
    <citation type="journal article" date="2014" name="Science">
        <title>Ancient hybridizations among the ancestral genomes of bread wheat.</title>
        <authorList>
            <consortium name="International Wheat Genome Sequencing Consortium,"/>
            <person name="Marcussen T."/>
            <person name="Sandve S.R."/>
            <person name="Heier L."/>
            <person name="Spannagl M."/>
            <person name="Pfeifer M."/>
            <person name="Jakobsen K.S."/>
            <person name="Wulff B.B."/>
            <person name="Steuernagel B."/>
            <person name="Mayer K.F."/>
            <person name="Olsen O.A."/>
        </authorList>
    </citation>
    <scope>NUCLEOTIDE SEQUENCE [LARGE SCALE GENOMIC DNA]</scope>
    <source>
        <strain evidence="13">cv. AL8/78</strain>
    </source>
</reference>
<dbReference type="GO" id="GO:0005634">
    <property type="term" value="C:nucleus"/>
    <property type="evidence" value="ECO:0007669"/>
    <property type="project" value="UniProtKB-SubCell"/>
</dbReference>
<comment type="subcellular location">
    <subcellularLocation>
        <location evidence="1">Nucleus</location>
    </subcellularLocation>
</comment>
<reference evidence="13" key="2">
    <citation type="journal article" date="2017" name="Nat. Plants">
        <title>The Aegilops tauschii genome reveals multiple impacts of transposons.</title>
        <authorList>
            <person name="Zhao G."/>
            <person name="Zou C."/>
            <person name="Li K."/>
            <person name="Wang K."/>
            <person name="Li T."/>
            <person name="Gao L."/>
            <person name="Zhang X."/>
            <person name="Wang H."/>
            <person name="Yang Z."/>
            <person name="Liu X."/>
            <person name="Jiang W."/>
            <person name="Mao L."/>
            <person name="Kong X."/>
            <person name="Jiao Y."/>
            <person name="Jia J."/>
        </authorList>
    </citation>
    <scope>NUCLEOTIDE SEQUENCE [LARGE SCALE GENOMIC DNA]</scope>
    <source>
        <strain evidence="13">cv. AL8/78</strain>
    </source>
</reference>
<dbReference type="InterPro" id="IPR004333">
    <property type="entry name" value="SBP_dom"/>
</dbReference>
<keyword evidence="13" id="KW-1185">Reference proteome</keyword>
<feature type="compositionally biased region" description="Gly residues" evidence="10">
    <location>
        <begin position="88"/>
        <end position="98"/>
    </location>
</feature>
<feature type="compositionally biased region" description="Low complexity" evidence="10">
    <location>
        <begin position="70"/>
        <end position="87"/>
    </location>
</feature>
<feature type="region of interest" description="Disordered" evidence="10">
    <location>
        <begin position="359"/>
        <end position="386"/>
    </location>
</feature>
<dbReference type="InterPro" id="IPR044817">
    <property type="entry name" value="SBP-like"/>
</dbReference>
<dbReference type="GO" id="GO:0003677">
    <property type="term" value="F:DNA binding"/>
    <property type="evidence" value="ECO:0007669"/>
    <property type="project" value="UniProtKB-KW"/>
</dbReference>
<dbReference type="STRING" id="200361.A0A453L4W2"/>
<evidence type="ECO:0000256" key="2">
    <source>
        <dbReference type="ARBA" id="ARBA00022723"/>
    </source>
</evidence>
<feature type="region of interest" description="Disordered" evidence="10">
    <location>
        <begin position="26"/>
        <end position="57"/>
    </location>
</feature>
<evidence type="ECO:0000256" key="9">
    <source>
        <dbReference type="PROSITE-ProRule" id="PRU00470"/>
    </source>
</evidence>
<reference evidence="12" key="3">
    <citation type="journal article" date="2017" name="Nature">
        <title>Genome sequence of the progenitor of the wheat D genome Aegilops tauschii.</title>
        <authorList>
            <person name="Luo M.C."/>
            <person name="Gu Y.Q."/>
            <person name="Puiu D."/>
            <person name="Wang H."/>
            <person name="Twardziok S.O."/>
            <person name="Deal K.R."/>
            <person name="Huo N."/>
            <person name="Zhu T."/>
            <person name="Wang L."/>
            <person name="Wang Y."/>
            <person name="McGuire P.E."/>
            <person name="Liu S."/>
            <person name="Long H."/>
            <person name="Ramasamy R.K."/>
            <person name="Rodriguez J.C."/>
            <person name="Van S.L."/>
            <person name="Yuan L."/>
            <person name="Wang Z."/>
            <person name="Xia Z."/>
            <person name="Xiao L."/>
            <person name="Anderson O.D."/>
            <person name="Ouyang S."/>
            <person name="Liang Y."/>
            <person name="Zimin A.V."/>
            <person name="Pertea G."/>
            <person name="Qi P."/>
            <person name="Bennetzen J.L."/>
            <person name="Dai X."/>
            <person name="Dawson M.W."/>
            <person name="Muller H.G."/>
            <person name="Kugler K."/>
            <person name="Rivarola-Duarte L."/>
            <person name="Spannagl M."/>
            <person name="Mayer K.F.X."/>
            <person name="Lu F.H."/>
            <person name="Bevan M.W."/>
            <person name="Leroy P."/>
            <person name="Li P."/>
            <person name="You F.M."/>
            <person name="Sun Q."/>
            <person name="Liu Z."/>
            <person name="Lyons E."/>
            <person name="Wicker T."/>
            <person name="Salzberg S.L."/>
            <person name="Devos K.M."/>
            <person name="Dvorak J."/>
        </authorList>
    </citation>
    <scope>NUCLEOTIDE SEQUENCE [LARGE SCALE GENOMIC DNA]</scope>
    <source>
        <strain evidence="12">cv. AL8/78</strain>
    </source>
</reference>
<dbReference type="EnsemblPlants" id="AET5Gv20624900.3">
    <property type="protein sequence ID" value="AET5Gv20624900.3"/>
    <property type="gene ID" value="AET5Gv20624900"/>
</dbReference>
<evidence type="ECO:0000313" key="12">
    <source>
        <dbReference type="EnsemblPlants" id="AET5Gv20624900.3"/>
    </source>
</evidence>
<feature type="region of interest" description="Disordered" evidence="10">
    <location>
        <begin position="179"/>
        <end position="200"/>
    </location>
</feature>
<keyword evidence="7" id="KW-0804">Transcription</keyword>
<evidence type="ECO:0000259" key="11">
    <source>
        <dbReference type="PROSITE" id="PS51141"/>
    </source>
</evidence>
<feature type="region of interest" description="Disordered" evidence="10">
    <location>
        <begin position="70"/>
        <end position="114"/>
    </location>
</feature>
<dbReference type="Pfam" id="PF03110">
    <property type="entry name" value="SBP"/>
    <property type="match status" value="1"/>
</dbReference>
<keyword evidence="5" id="KW-0805">Transcription regulation</keyword>
<evidence type="ECO:0000256" key="3">
    <source>
        <dbReference type="ARBA" id="ARBA00022771"/>
    </source>
</evidence>
<reference evidence="12" key="4">
    <citation type="submission" date="2019-03" db="UniProtKB">
        <authorList>
            <consortium name="EnsemblPlants"/>
        </authorList>
    </citation>
    <scope>IDENTIFICATION</scope>
</reference>
<dbReference type="GO" id="GO:0008270">
    <property type="term" value="F:zinc ion binding"/>
    <property type="evidence" value="ECO:0007669"/>
    <property type="project" value="UniProtKB-KW"/>
</dbReference>
<feature type="compositionally biased region" description="Basic and acidic residues" evidence="10">
    <location>
        <begin position="46"/>
        <end position="55"/>
    </location>
</feature>
<name>A0A453L4W2_AEGTS</name>
<dbReference type="InterPro" id="IPR036893">
    <property type="entry name" value="SBP_sf"/>
</dbReference>
<keyword evidence="8" id="KW-0539">Nucleus</keyword>
<keyword evidence="4" id="KW-0862">Zinc</keyword>
<dbReference type="AlphaFoldDB" id="A0A453L4W2"/>
<sequence>QEHGSRHYLVSSLRQSLRAFSFTKAAGGGPAAAAMETGGSGGGDGGGRRPGDDLHGLNFGQKIYFEQDVAGSSSSGGRKGKGPAPARAGGGGGGGGSGASTPAAGGNASQSQQPRCQVEGCGVDLSGGKTYYCRHKVCLEHSKAPLVVVAGIEQRFCQQCSRFHQLPEFDQGKRSCRRRLAGHNERRRKPPPGPMSTRYGRLAASFNEDPGRLRSFLLDFSYPRAPAGVRDPWPAVQAGDHRMPGTTHWQGGHHEHHPHRSAVAGYGDHHAYNGQGSSSGGGGAPPPMIPGGFELPSDECMAGVAADSSCALSLLSTQPWDSSAHSSSHNRSPAMSTTSAFQGSPVAPSVMASNYMAASSSGSWGSPRGARSMQQQHHHHQQHHMQHDTVMSEVHPSSVHHGQFGELELALQQGRAAPNPPHAEHGSGGAFSHSSNAMNWSL</sequence>
<evidence type="ECO:0000256" key="8">
    <source>
        <dbReference type="ARBA" id="ARBA00023242"/>
    </source>
</evidence>
<dbReference type="PANTHER" id="PTHR31251:SF59">
    <property type="entry name" value="SBP-TYPE DOMAIN-CONTAINING PROTEIN"/>
    <property type="match status" value="1"/>
</dbReference>
<dbReference type="Proteomes" id="UP000015105">
    <property type="component" value="Chromosome 5D"/>
</dbReference>
<dbReference type="Gramene" id="AET5Gv20624900.3">
    <property type="protein sequence ID" value="AET5Gv20624900.3"/>
    <property type="gene ID" value="AET5Gv20624900"/>
</dbReference>
<feature type="compositionally biased region" description="Basic residues" evidence="10">
    <location>
        <begin position="179"/>
        <end position="190"/>
    </location>
</feature>
<organism evidence="12 13">
    <name type="scientific">Aegilops tauschii subsp. strangulata</name>
    <name type="common">Goatgrass</name>
    <dbReference type="NCBI Taxonomy" id="200361"/>
    <lineage>
        <taxon>Eukaryota</taxon>
        <taxon>Viridiplantae</taxon>
        <taxon>Streptophyta</taxon>
        <taxon>Embryophyta</taxon>
        <taxon>Tracheophyta</taxon>
        <taxon>Spermatophyta</taxon>
        <taxon>Magnoliopsida</taxon>
        <taxon>Liliopsida</taxon>
        <taxon>Poales</taxon>
        <taxon>Poaceae</taxon>
        <taxon>BOP clade</taxon>
        <taxon>Pooideae</taxon>
        <taxon>Triticodae</taxon>
        <taxon>Triticeae</taxon>
        <taxon>Triticinae</taxon>
        <taxon>Aegilops</taxon>
    </lineage>
</organism>
<accession>A0A453L4W2</accession>